<dbReference type="GO" id="GO:0006075">
    <property type="term" value="P:(1-&gt;3)-beta-D-glucan biosynthetic process"/>
    <property type="evidence" value="ECO:0007669"/>
    <property type="project" value="InterPro"/>
</dbReference>
<evidence type="ECO:0000313" key="14">
    <source>
        <dbReference type="Proteomes" id="UP000030750"/>
    </source>
</evidence>
<feature type="compositionally biased region" description="Polar residues" evidence="10">
    <location>
        <begin position="1754"/>
        <end position="1774"/>
    </location>
</feature>
<feature type="transmembrane region" description="Helical" evidence="11">
    <location>
        <begin position="2204"/>
        <end position="2228"/>
    </location>
</feature>
<feature type="region of interest" description="Disordered" evidence="10">
    <location>
        <begin position="1334"/>
        <end position="1407"/>
    </location>
</feature>
<feature type="transmembrane region" description="Helical" evidence="11">
    <location>
        <begin position="2288"/>
        <end position="2309"/>
    </location>
</feature>
<feature type="region of interest" description="Disordered" evidence="10">
    <location>
        <begin position="1742"/>
        <end position="1783"/>
    </location>
</feature>
<dbReference type="InterPro" id="IPR003440">
    <property type="entry name" value="Glyco_trans_48_dom"/>
</dbReference>
<feature type="compositionally biased region" description="Basic and acidic residues" evidence="10">
    <location>
        <begin position="1389"/>
        <end position="1407"/>
    </location>
</feature>
<feature type="transmembrane region" description="Helical" evidence="11">
    <location>
        <begin position="2469"/>
        <end position="2486"/>
    </location>
</feature>
<protein>
    <recommendedName>
        <fullName evidence="3">1,3-beta-glucan synthase</fullName>
        <ecNumber evidence="3">2.4.1.34</ecNumber>
    </recommendedName>
</protein>
<dbReference type="Proteomes" id="UP000030750">
    <property type="component" value="Unassembled WGS sequence"/>
</dbReference>
<feature type="compositionally biased region" description="Low complexity" evidence="10">
    <location>
        <begin position="1361"/>
        <end position="1372"/>
    </location>
</feature>
<feature type="compositionally biased region" description="Low complexity" evidence="10">
    <location>
        <begin position="1455"/>
        <end position="1469"/>
    </location>
</feature>
<evidence type="ECO:0000259" key="12">
    <source>
        <dbReference type="SMART" id="SM01205"/>
    </source>
</evidence>
<feature type="compositionally biased region" description="Polar residues" evidence="10">
    <location>
        <begin position="1863"/>
        <end position="1882"/>
    </location>
</feature>
<evidence type="ECO:0000313" key="13">
    <source>
        <dbReference type="EMBL" id="CDJ51827.1"/>
    </source>
</evidence>
<reference evidence="13" key="1">
    <citation type="submission" date="2013-10" db="EMBL/GenBank/DDBJ databases">
        <title>Genomic analysis of the causative agents of coccidiosis in chickens.</title>
        <authorList>
            <person name="Reid A.J."/>
            <person name="Blake D."/>
            <person name="Billington K."/>
            <person name="Browne H."/>
            <person name="Dunn M."/>
            <person name="Hung S."/>
            <person name="Kawahara F."/>
            <person name="Miranda-Saavedra D."/>
            <person name="Mourier T."/>
            <person name="Nagra H."/>
            <person name="Otto T.D."/>
            <person name="Rawlings N."/>
            <person name="Sanchez A."/>
            <person name="Sanders M."/>
            <person name="Subramaniam C."/>
            <person name="Tay Y."/>
            <person name="Dear P."/>
            <person name="Doerig C."/>
            <person name="Gruber A."/>
            <person name="Parkinson J."/>
            <person name="Shirley M."/>
            <person name="Wan K.L."/>
            <person name="Berriman M."/>
            <person name="Tomley F."/>
            <person name="Pain A."/>
        </authorList>
    </citation>
    <scope>NUCLEOTIDE SEQUENCE [LARGE SCALE GENOMIC DNA]</scope>
    <source>
        <strain evidence="13">Houghton</strain>
    </source>
</reference>
<dbReference type="SMART" id="SM01205">
    <property type="entry name" value="FKS1_dom1"/>
    <property type="match status" value="1"/>
</dbReference>
<feature type="region of interest" description="Disordered" evidence="10">
    <location>
        <begin position="1855"/>
        <end position="1925"/>
    </location>
</feature>
<keyword evidence="8 11" id="KW-0472">Membrane</keyword>
<keyword evidence="7 11" id="KW-1133">Transmembrane helix</keyword>
<dbReference type="InterPro" id="IPR026899">
    <property type="entry name" value="FKS1-like_dom1"/>
</dbReference>
<feature type="transmembrane region" description="Helical" evidence="11">
    <location>
        <begin position="2367"/>
        <end position="2391"/>
    </location>
</feature>
<dbReference type="OrthoDB" id="345600at2759"/>
<feature type="compositionally biased region" description="Low complexity" evidence="10">
    <location>
        <begin position="1906"/>
        <end position="1919"/>
    </location>
</feature>
<dbReference type="Pfam" id="PF02364">
    <property type="entry name" value="Glucan_synthase"/>
    <property type="match status" value="2"/>
</dbReference>
<feature type="region of interest" description="Disordered" evidence="10">
    <location>
        <begin position="351"/>
        <end position="391"/>
    </location>
</feature>
<feature type="transmembrane region" description="Helical" evidence="11">
    <location>
        <begin position="2568"/>
        <end position="2590"/>
    </location>
</feature>
<evidence type="ECO:0000256" key="3">
    <source>
        <dbReference type="ARBA" id="ARBA00012589"/>
    </source>
</evidence>
<feature type="transmembrane region" description="Helical" evidence="11">
    <location>
        <begin position="468"/>
        <end position="488"/>
    </location>
</feature>
<evidence type="ECO:0000256" key="4">
    <source>
        <dbReference type="ARBA" id="ARBA00022676"/>
    </source>
</evidence>
<evidence type="ECO:0000256" key="10">
    <source>
        <dbReference type="SAM" id="MobiDB-lite"/>
    </source>
</evidence>
<dbReference type="PANTHER" id="PTHR12741">
    <property type="entry name" value="LYST-INTERACTING PROTEIN LIP5 DOPAMINE RESPONSIVE PROTEIN DRG-1"/>
    <property type="match status" value="1"/>
</dbReference>
<keyword evidence="6 11" id="KW-0812">Transmembrane</keyword>
<evidence type="ECO:0000256" key="7">
    <source>
        <dbReference type="ARBA" id="ARBA00022989"/>
    </source>
</evidence>
<dbReference type="GO" id="GO:0005886">
    <property type="term" value="C:plasma membrane"/>
    <property type="evidence" value="ECO:0007669"/>
    <property type="project" value="TreeGrafter"/>
</dbReference>
<evidence type="ECO:0000256" key="5">
    <source>
        <dbReference type="ARBA" id="ARBA00022679"/>
    </source>
</evidence>
<evidence type="ECO:0000256" key="2">
    <source>
        <dbReference type="ARBA" id="ARBA00009040"/>
    </source>
</evidence>
<evidence type="ECO:0000256" key="6">
    <source>
        <dbReference type="ARBA" id="ARBA00022692"/>
    </source>
</evidence>
<dbReference type="EMBL" id="HG713024">
    <property type="protein sequence ID" value="CDJ51827.1"/>
    <property type="molecule type" value="Genomic_DNA"/>
</dbReference>
<reference evidence="13" key="2">
    <citation type="submission" date="2013-10" db="EMBL/GenBank/DDBJ databases">
        <authorList>
            <person name="Aslett M."/>
        </authorList>
    </citation>
    <scope>NUCLEOTIDE SEQUENCE [LARGE SCALE GENOMIC DNA]</scope>
    <source>
        <strain evidence="13">Houghton</strain>
    </source>
</reference>
<dbReference type="Pfam" id="PF14288">
    <property type="entry name" value="FKS1_dom1"/>
    <property type="match status" value="1"/>
</dbReference>
<comment type="catalytic activity">
    <reaction evidence="9">
        <text>[(1-&gt;3)-beta-D-glucosyl](n) + UDP-alpha-D-glucose = [(1-&gt;3)-beta-D-glucosyl](n+1) + UDP + H(+)</text>
        <dbReference type="Rhea" id="RHEA:21476"/>
        <dbReference type="Rhea" id="RHEA-COMP:11146"/>
        <dbReference type="Rhea" id="RHEA-COMP:14303"/>
        <dbReference type="ChEBI" id="CHEBI:15378"/>
        <dbReference type="ChEBI" id="CHEBI:37671"/>
        <dbReference type="ChEBI" id="CHEBI:58223"/>
        <dbReference type="ChEBI" id="CHEBI:58885"/>
        <dbReference type="EC" id="2.4.1.34"/>
    </reaction>
</comment>
<dbReference type="EC" id="2.4.1.34" evidence="3"/>
<feature type="compositionally biased region" description="Basic and acidic residues" evidence="10">
    <location>
        <begin position="1892"/>
        <end position="1905"/>
    </location>
</feature>
<feature type="transmembrane region" description="Helical" evidence="11">
    <location>
        <begin position="2330"/>
        <end position="2355"/>
    </location>
</feature>
<keyword evidence="5" id="KW-0808">Transferase</keyword>
<evidence type="ECO:0000256" key="1">
    <source>
        <dbReference type="ARBA" id="ARBA00004141"/>
    </source>
</evidence>
<comment type="similarity">
    <text evidence="2">Belongs to the glycosyltransferase 48 family.</text>
</comment>
<feature type="compositionally biased region" description="Basic and acidic residues" evidence="10">
    <location>
        <begin position="366"/>
        <end position="378"/>
    </location>
</feature>
<feature type="domain" description="1,3-beta-glucan synthase component FKS1-like" evidence="12">
    <location>
        <begin position="247"/>
        <end position="345"/>
    </location>
</feature>
<organism evidence="13 14">
    <name type="scientific">Eimeria brunetti</name>
    <dbReference type="NCBI Taxonomy" id="51314"/>
    <lineage>
        <taxon>Eukaryota</taxon>
        <taxon>Sar</taxon>
        <taxon>Alveolata</taxon>
        <taxon>Apicomplexa</taxon>
        <taxon>Conoidasida</taxon>
        <taxon>Coccidia</taxon>
        <taxon>Eucoccidiorida</taxon>
        <taxon>Eimeriorina</taxon>
        <taxon>Eimeriidae</taxon>
        <taxon>Eimeria</taxon>
    </lineage>
</organism>
<feature type="transmembrane region" description="Helical" evidence="11">
    <location>
        <begin position="2523"/>
        <end position="2548"/>
    </location>
</feature>
<evidence type="ECO:0000256" key="8">
    <source>
        <dbReference type="ARBA" id="ARBA00023136"/>
    </source>
</evidence>
<proteinExistence type="inferred from homology"/>
<dbReference type="GO" id="GO:0000148">
    <property type="term" value="C:1,3-beta-D-glucan synthase complex"/>
    <property type="evidence" value="ECO:0007669"/>
    <property type="project" value="InterPro"/>
</dbReference>
<keyword evidence="14" id="KW-1185">Reference proteome</keyword>
<dbReference type="GO" id="GO:0003843">
    <property type="term" value="F:1,3-beta-D-glucan synthase activity"/>
    <property type="evidence" value="ECO:0007669"/>
    <property type="project" value="UniProtKB-EC"/>
</dbReference>
<feature type="transmembrane region" description="Helical" evidence="11">
    <location>
        <begin position="2249"/>
        <end position="2268"/>
    </location>
</feature>
<accession>U6LNA4</accession>
<sequence length="2622" mass="295256">MESLGRPQVIGAGGGVNSVERERLVKSNILYIDGRDLHRSRMLEYTPLGRNTEEKAQENLSSQSSPCGSNSLLSRYVLEVLVFLCSSDSRFYSRRFGVPANDYRKALKDYNKVGIAGSRPQPYTIEQTIWYVVKRQYRFQIDSLYNQLEDVCVSILNLSLNEAPPGSPVLGPEVLLASLDEYHSRLFANYYKWCDYLGAAPFPWREPPWLDESFCAQDAYPAEDEAANGAGDSTAMICSPQTRQELQQMMFEVATFKLLWAEAANLRHTPELLCWLFHWLCLAWDKKYKPEEDFIDLIRDVIQRIRDEQWYMASSLRTPDHNARLIYDDFNELFWSRQCLDILDRFTRETEGSEPGTAHKVQMSHHSADTESFSDHQHASNPTPKTQHKMDRSMGLSVSRETLNAVVAELSCASKPGSGVKTFVEHRTYAQVATKVSRKCMHPVCLPIRYLWGFKQRVSQKWERHMEAFFFFTFAFPQIFFLLFGAFYGSIDGYIRRVGYITNCRKIQQRLLPMLPLTAVFRLPGNREIDDKGPFESMPSGITQLHGALQLRRASNVDRYCRRGFSSRMPTSAHDKPQWCVPPPTFALSSTPNDFRGLSVQYANTTDPYVNMVPRMMAHSVARTGFSRTDDAKERRDLEAMKRFGFLWNEIIQSWRDEDIICYAEQEKLEFNELPRVLLETNSLADLYLGRGGVVLDWRQSVVRHPVYVYCNELSGFLKSCEDFHFQASGDMLRLCSKQQLARTFYREHLSTDPSAKDPRFEKSMHLQACQEVAEALMLYLSRYFKEGSQLVWAMEELWSWVVNDCTRLLWLNLKGLRPLSSALQDVFSLVQRTTFLASSDAESVVKANAQLKKALLAMIMLPSSEPEELGGSNIPLPVQQYVKAVSVCFGSDSMIKDIPSILPAPLQRAEVAVMIEQLEIILQHTSLLLLANLPLLPEELAEMRALHAQLGEANASVVLANHGSEFDPPVRDPEESRRIASAEHGLRMFFRRAARILKADDPSFKCTETQRRFGTFINSLLMKIPETPLVRNMVSMMTLTPYYREDTRLDLQDLEKRTDEGVCKMDLLRSLHPVEFDNFIERVDRDRDMFTIRQEIEDRVTDSPERRNLALQDIRTQMQQCGLLHRYDRFCEMLQEWASYRGQAYIEETPAEELHLCRDSNRLDASQLGIVRSPEGALWKEVVSFAPPYEMKQSTRELSQLKYQYVVAAQEFGTDLGAQPPAGGCEPSPLLRAQLLRKVSVYKLLVRYPSLRIATLEHERTPDGRPTGHKLSVLYRLTADIDPTGKRISSPDATAITEMKTAGRFVRSADGELLPAHVPNLLVPSPRLPVCTPGANMGTGSTVTIKPRCGGSSSGGGRSGEAPSSRSSKSPTDSVKKQGLTDSAEVSYRTDERIATQKAEGDSAELRHAESRHYIRTTIVEGTRRLLKEGFISPEASERAFGGPNANESGNTLSSGPSASPATPQAQAKSNPFLPARYPSKGAGDIGTRGSAGDFESKIARAIHWLRQKRECDRSLFAARTKTTFRYTPASPGGAGNSNSNTCLTLTHPEATGRAKKTFLSMLRQGLPNGPGAKQMEALGSVANSLKETDRIDTLVDCSGDSGSAGSSCIRGLQAEVQLSQNPVHTASPLTPLVNKQISGYFRIASEGRDCEYPRNLPAQLSPLDSSLSHRQWQAEYARLPSFVPDSVANIIPQPTLLEAQFARELARDCMGPIASTGPAGQLQETAEPLVCCSAEEKQMNRSGGLSGRANRCTMQTRGRPTARQWGSSNPTDARNAEHTSGMRRHSIITLHPRQETSMSWNTMPTLDSHRWKHVWASAAWPDDSVAASNREAVSVHNQTQVGTGLHPSRESLLHRHDASHQTEFQASSRVVETNGAVSRQDNNDRQASQRHIDLRKTGEKQDGRTSSSSTAAQRSNSVGALRDRGLLTMKERVAFFEEKLSRHQARMELEAQNLVRHKRSSTQEEMLWPSRRGPMRLEAIYKIRLPLIVDESGTPWGRAPIIGPGKPENQNHAIAFSRMDTMQVMDMNMESYLEEAMKLRNLLQEFALNARMRILGFREHIFTENVSSLASYMALQENLFTTTNQRLYFTPLRVRMHYGHPDIFDRFFVQTCGSCSKASNGINLSEDIFAGFNCTARGYCVHHADYIQCGKGRDVGLQQVVMFEKKVAGGNGEQVLSRDLNRLVLNMDFFRVLSLWFTGPGFFLNSVILVLAAYVCLYTKCFLAFAKYNYNGPIESALEYVLTPSTYVQFQLGMLLVLPLIPWLFLEKGLGSALRKLLDLTSKFSVTYYNFMTCTKASVVDHVLIYGGAKYQETGRGFVIERATLKEIWMFFYFTHFSIGLEMFVLLIIYATYAGLDVGVFLLDTWPILLMASSINSVPFIFNPLGFYYPRLRQDFTSWNAWLSSQELGTSKESWVSWWRGEMEQRCNIIWHHKVIIVLRLLRFPLLAAGITSCVATSIQSADVDCAVYLVAASGLFATIKALLGDLQMLSPSIKAWLSLLLVTGTTALLLWLVITKKVSLASLVLSLLALCLFIYGALEIAFALLDRWAVRSEMLSDVVRMYHRWAGFCTFAPLLVLSAVTTSVHHLQTRILFNPTFVSIVKSGLVQREQVEKSGRGHS</sequence>
<feature type="region of interest" description="Disordered" evidence="10">
    <location>
        <begin position="1437"/>
        <end position="1493"/>
    </location>
</feature>
<feature type="transmembrane region" description="Helical" evidence="11">
    <location>
        <begin position="2443"/>
        <end position="2463"/>
    </location>
</feature>
<gene>
    <name evidence="13" type="ORF">EBH_0001980</name>
</gene>
<evidence type="ECO:0000256" key="11">
    <source>
        <dbReference type="SAM" id="Phobius"/>
    </source>
</evidence>
<evidence type="ECO:0000256" key="9">
    <source>
        <dbReference type="ARBA" id="ARBA00047777"/>
    </source>
</evidence>
<name>U6LNA4_9EIME</name>
<feature type="transmembrane region" description="Helical" evidence="11">
    <location>
        <begin position="2498"/>
        <end position="2517"/>
    </location>
</feature>
<dbReference type="VEuPathDB" id="ToxoDB:EBH_0001980"/>
<keyword evidence="4" id="KW-0328">Glycosyltransferase</keyword>
<dbReference type="PANTHER" id="PTHR12741:SF48">
    <property type="entry name" value="1,3-BETA-GLUCAN SYNTHASE COMPONENT FKS1-RELATED"/>
    <property type="match status" value="1"/>
</dbReference>
<comment type="subcellular location">
    <subcellularLocation>
        <location evidence="1">Membrane</location>
        <topology evidence="1">Multi-pass membrane protein</topology>
    </subcellularLocation>
</comment>